<dbReference type="InterPro" id="IPR009100">
    <property type="entry name" value="AcylCoA_DH/oxidase_NM_dom_sf"/>
</dbReference>
<dbReference type="Pfam" id="PF02770">
    <property type="entry name" value="Acyl-CoA_dh_M"/>
    <property type="match status" value="1"/>
</dbReference>
<dbReference type="InterPro" id="IPR009075">
    <property type="entry name" value="AcylCo_DH/oxidase_C"/>
</dbReference>
<dbReference type="Proteomes" id="UP000031057">
    <property type="component" value="Unassembled WGS sequence"/>
</dbReference>
<dbReference type="GO" id="GO:0050660">
    <property type="term" value="F:flavin adenine dinucleotide binding"/>
    <property type="evidence" value="ECO:0007669"/>
    <property type="project" value="InterPro"/>
</dbReference>
<dbReference type="InterPro" id="IPR013786">
    <property type="entry name" value="AcylCoA_DH/ox_N"/>
</dbReference>
<proteinExistence type="inferred from homology"/>
<comment type="caution">
    <text evidence="10">The sequence shown here is derived from an EMBL/GenBank/DDBJ whole genome shotgun (WGS) entry which is preliminary data.</text>
</comment>
<dbReference type="InterPro" id="IPR046373">
    <property type="entry name" value="Acyl-CoA_Oxase/DH_mid-dom_sf"/>
</dbReference>
<comment type="cofactor">
    <cofactor evidence="1 6">
        <name>FAD</name>
        <dbReference type="ChEBI" id="CHEBI:57692"/>
    </cofactor>
</comment>
<reference evidence="10 11" key="1">
    <citation type="submission" date="2014-10" db="EMBL/GenBank/DDBJ databases">
        <title>Genome sequence of Novosphingobium malaysiense MUSC 273(T).</title>
        <authorList>
            <person name="Lee L.-H."/>
        </authorList>
    </citation>
    <scope>NUCLEOTIDE SEQUENCE [LARGE SCALE GENOMIC DNA]</scope>
    <source>
        <strain evidence="10 11">MUSC 273</strain>
    </source>
</reference>
<dbReference type="PANTHER" id="PTHR43884:SF12">
    <property type="entry name" value="ISOVALERYL-COA DEHYDROGENASE, MITOCHONDRIAL-RELATED"/>
    <property type="match status" value="1"/>
</dbReference>
<dbReference type="GO" id="GO:0003995">
    <property type="term" value="F:acyl-CoA dehydrogenase activity"/>
    <property type="evidence" value="ECO:0007669"/>
    <property type="project" value="TreeGrafter"/>
</dbReference>
<evidence type="ECO:0000259" key="7">
    <source>
        <dbReference type="Pfam" id="PF00441"/>
    </source>
</evidence>
<keyword evidence="4 6" id="KW-0274">FAD</keyword>
<dbReference type="FunFam" id="1.20.140.10:FF:000001">
    <property type="entry name" value="Acyl-CoA dehydrogenase"/>
    <property type="match status" value="1"/>
</dbReference>
<dbReference type="SUPFAM" id="SSF47203">
    <property type="entry name" value="Acyl-CoA dehydrogenase C-terminal domain-like"/>
    <property type="match status" value="1"/>
</dbReference>
<dbReference type="RefSeq" id="WP_039278777.1">
    <property type="nucleotide sequence ID" value="NZ_JTDI01000001.1"/>
</dbReference>
<dbReference type="Pfam" id="PF00441">
    <property type="entry name" value="Acyl-CoA_dh_1"/>
    <property type="match status" value="1"/>
</dbReference>
<feature type="domain" description="Acyl-CoA dehydrogenase/oxidase C-terminal" evidence="7">
    <location>
        <begin position="230"/>
        <end position="378"/>
    </location>
</feature>
<keyword evidence="5 6" id="KW-0560">Oxidoreductase</keyword>
<evidence type="ECO:0000256" key="4">
    <source>
        <dbReference type="ARBA" id="ARBA00022827"/>
    </source>
</evidence>
<dbReference type="EMBL" id="JTDI01000001">
    <property type="protein sequence ID" value="KHK93192.1"/>
    <property type="molecule type" value="Genomic_DNA"/>
</dbReference>
<gene>
    <name evidence="10" type="ORF">LK12_02345</name>
</gene>
<dbReference type="Pfam" id="PF02771">
    <property type="entry name" value="Acyl-CoA_dh_N"/>
    <property type="match status" value="1"/>
</dbReference>
<dbReference type="AlphaFoldDB" id="A0A0B1ZVM1"/>
<name>A0A0B1ZVM1_9SPHN</name>
<dbReference type="Gene3D" id="2.40.110.10">
    <property type="entry name" value="Butyryl-CoA Dehydrogenase, subunit A, domain 2"/>
    <property type="match status" value="1"/>
</dbReference>
<dbReference type="GO" id="GO:0033539">
    <property type="term" value="P:fatty acid beta-oxidation using acyl-CoA dehydrogenase"/>
    <property type="evidence" value="ECO:0007669"/>
    <property type="project" value="TreeGrafter"/>
</dbReference>
<evidence type="ECO:0000256" key="5">
    <source>
        <dbReference type="ARBA" id="ARBA00023002"/>
    </source>
</evidence>
<dbReference type="Gene3D" id="1.20.140.10">
    <property type="entry name" value="Butyryl-CoA Dehydrogenase, subunit A, domain 3"/>
    <property type="match status" value="1"/>
</dbReference>
<evidence type="ECO:0000313" key="10">
    <source>
        <dbReference type="EMBL" id="KHK93192.1"/>
    </source>
</evidence>
<evidence type="ECO:0000259" key="9">
    <source>
        <dbReference type="Pfam" id="PF02771"/>
    </source>
</evidence>
<dbReference type="PANTHER" id="PTHR43884">
    <property type="entry name" value="ACYL-COA DEHYDROGENASE"/>
    <property type="match status" value="1"/>
</dbReference>
<dbReference type="InterPro" id="IPR006091">
    <property type="entry name" value="Acyl-CoA_Oxase/DH_mid-dom"/>
</dbReference>
<dbReference type="STRING" id="1348853.LK12_02345"/>
<dbReference type="InterPro" id="IPR037069">
    <property type="entry name" value="AcylCoA_DH/ox_N_sf"/>
</dbReference>
<evidence type="ECO:0000256" key="6">
    <source>
        <dbReference type="RuleBase" id="RU362125"/>
    </source>
</evidence>
<evidence type="ECO:0000259" key="8">
    <source>
        <dbReference type="Pfam" id="PF02770"/>
    </source>
</evidence>
<comment type="similarity">
    <text evidence="2 6">Belongs to the acyl-CoA dehydrogenase family.</text>
</comment>
<dbReference type="InterPro" id="IPR036250">
    <property type="entry name" value="AcylCo_DH-like_C"/>
</dbReference>
<keyword evidence="3 6" id="KW-0285">Flavoprotein</keyword>
<keyword evidence="11" id="KW-1185">Reference proteome</keyword>
<feature type="domain" description="Acyl-CoA dehydrogenase/oxidase N-terminal" evidence="9">
    <location>
        <begin position="6"/>
        <end position="119"/>
    </location>
</feature>
<dbReference type="OrthoDB" id="7459120at2"/>
<feature type="domain" description="Acyl-CoA oxidase/dehydrogenase middle" evidence="8">
    <location>
        <begin position="123"/>
        <end position="218"/>
    </location>
</feature>
<dbReference type="GO" id="GO:0046359">
    <property type="term" value="P:butyrate catabolic process"/>
    <property type="evidence" value="ECO:0007669"/>
    <property type="project" value="TreeGrafter"/>
</dbReference>
<evidence type="ECO:0000313" key="11">
    <source>
        <dbReference type="Proteomes" id="UP000031057"/>
    </source>
</evidence>
<protein>
    <submittedName>
        <fullName evidence="10">Butyryl-CoA dehydrogenase</fullName>
    </submittedName>
</protein>
<dbReference type="SUPFAM" id="SSF56645">
    <property type="entry name" value="Acyl-CoA dehydrogenase NM domain-like"/>
    <property type="match status" value="1"/>
</dbReference>
<evidence type="ECO:0000256" key="3">
    <source>
        <dbReference type="ARBA" id="ARBA00022630"/>
    </source>
</evidence>
<dbReference type="Gene3D" id="1.10.540.10">
    <property type="entry name" value="Acyl-CoA dehydrogenase/oxidase, N-terminal domain"/>
    <property type="match status" value="1"/>
</dbReference>
<evidence type="ECO:0000256" key="2">
    <source>
        <dbReference type="ARBA" id="ARBA00009347"/>
    </source>
</evidence>
<organism evidence="10 11">
    <name type="scientific">Novosphingobium malaysiense</name>
    <dbReference type="NCBI Taxonomy" id="1348853"/>
    <lineage>
        <taxon>Bacteria</taxon>
        <taxon>Pseudomonadati</taxon>
        <taxon>Pseudomonadota</taxon>
        <taxon>Alphaproteobacteria</taxon>
        <taxon>Sphingomonadales</taxon>
        <taxon>Sphingomonadaceae</taxon>
        <taxon>Novosphingobium</taxon>
    </lineage>
</organism>
<sequence>MNFTLTDDQLQLQDAARSFARAELPAIAAELERDNKPPGRDLVKRFAELGFLGINVSSDLGGLGLGNIEALVVLEEFGKISSAVGFPIFESSVGPVRAIEHFGSDALRKRVVPAVCSGDLVVAVSMSEPDAGSALTDLKTKGVIRGDKVVLNGTKRWCSGGGHADAYVVYCRLSDDPGAKGIGAVLVEKDAPGLSFGPNEQLMGFRGIPSSDLNFDDCEVPLDNVIVHAGGGFKKLMEAFDLERCGNATMSLAQASGALEDVCEYVQERKQFGKAIAEFQAVQLKLAEMQMKVEAARLLIWRAASQAEDGLPSVLHSSTGKCFANTIAREVTGDAMQLMGAYGYSKEFPMERRLRDSWGWGIAGGAIDIQKVNIASAMLGRRFDQRR</sequence>
<evidence type="ECO:0000256" key="1">
    <source>
        <dbReference type="ARBA" id="ARBA00001974"/>
    </source>
</evidence>
<dbReference type="PIRSF" id="PIRSF016578">
    <property type="entry name" value="HsaA"/>
    <property type="match status" value="1"/>
</dbReference>
<accession>A0A0B1ZVM1</accession>